<proteinExistence type="predicted"/>
<dbReference type="EMBL" id="AMZH03001295">
    <property type="protein sequence ID" value="RRT79851.1"/>
    <property type="molecule type" value="Genomic_DNA"/>
</dbReference>
<dbReference type="Proteomes" id="UP000287651">
    <property type="component" value="Unassembled WGS sequence"/>
</dbReference>
<evidence type="ECO:0000313" key="2">
    <source>
        <dbReference type="EMBL" id="RRT79851.1"/>
    </source>
</evidence>
<sequence length="266" mass="30273">MPRARRNSLCCPLFPKPMAILRAHRGKHRPRALVVPLLAVSAAAALAVIWFLFFPPVLTSAFSLAPPAAAYASESEGSSGLERKYLYWGSRIDCPGKHCDSCAGLGHQESSLRCALEEALFLQRSNLFRFFVALYFNERIAFSCKLLWEKVIGDCIRQYKFYTCQSVWIPCRVFVMPSRMCINPLHNKKGILHQHSNTSSEERCETELIIQDATMKKKKMHNPSRFMECKDRTNRSSVLLPYAFLPMVAARKLRDAADKVLMLQIL</sequence>
<protein>
    <submittedName>
        <fullName evidence="2">Uncharacterized protein</fullName>
    </submittedName>
</protein>
<feature type="transmembrane region" description="Helical" evidence="1">
    <location>
        <begin position="32"/>
        <end position="53"/>
    </location>
</feature>
<reference evidence="2 3" key="1">
    <citation type="journal article" date="2014" name="Agronomy (Basel)">
        <title>A Draft Genome Sequence for Ensete ventricosum, the Drought-Tolerant Tree Against Hunger.</title>
        <authorList>
            <person name="Harrison J."/>
            <person name="Moore K.A."/>
            <person name="Paszkiewicz K."/>
            <person name="Jones T."/>
            <person name="Grant M."/>
            <person name="Ambacheew D."/>
            <person name="Muzemil S."/>
            <person name="Studholme D.J."/>
        </authorList>
    </citation>
    <scope>NUCLEOTIDE SEQUENCE [LARGE SCALE GENOMIC DNA]</scope>
</reference>
<dbReference type="AlphaFoldDB" id="A0A427AUF5"/>
<keyword evidence="1" id="KW-0472">Membrane</keyword>
<evidence type="ECO:0000313" key="3">
    <source>
        <dbReference type="Proteomes" id="UP000287651"/>
    </source>
</evidence>
<dbReference type="GO" id="GO:0005794">
    <property type="term" value="C:Golgi apparatus"/>
    <property type="evidence" value="ECO:0007669"/>
    <property type="project" value="TreeGrafter"/>
</dbReference>
<accession>A0A427AUF5</accession>
<evidence type="ECO:0000256" key="1">
    <source>
        <dbReference type="SAM" id="Phobius"/>
    </source>
</evidence>
<name>A0A427AUF5_ENSVE</name>
<gene>
    <name evidence="2" type="ORF">B296_00002727</name>
</gene>
<dbReference type="PANTHER" id="PTHR31469:SF8">
    <property type="entry name" value="OS07G0641000 PROTEIN"/>
    <property type="match status" value="1"/>
</dbReference>
<dbReference type="PANTHER" id="PTHR31469">
    <property type="entry name" value="OS07G0633600 PROTEIN"/>
    <property type="match status" value="1"/>
</dbReference>
<keyword evidence="1" id="KW-0812">Transmembrane</keyword>
<keyword evidence="1" id="KW-1133">Transmembrane helix</keyword>
<comment type="caution">
    <text evidence="2">The sequence shown here is derived from an EMBL/GenBank/DDBJ whole genome shotgun (WGS) entry which is preliminary data.</text>
</comment>
<organism evidence="2 3">
    <name type="scientific">Ensete ventricosum</name>
    <name type="common">Abyssinian banana</name>
    <name type="synonym">Musa ensete</name>
    <dbReference type="NCBI Taxonomy" id="4639"/>
    <lineage>
        <taxon>Eukaryota</taxon>
        <taxon>Viridiplantae</taxon>
        <taxon>Streptophyta</taxon>
        <taxon>Embryophyta</taxon>
        <taxon>Tracheophyta</taxon>
        <taxon>Spermatophyta</taxon>
        <taxon>Magnoliopsida</taxon>
        <taxon>Liliopsida</taxon>
        <taxon>Zingiberales</taxon>
        <taxon>Musaceae</taxon>
        <taxon>Ensete</taxon>
    </lineage>
</organism>